<dbReference type="GO" id="GO:0008654">
    <property type="term" value="P:phospholipid biosynthetic process"/>
    <property type="evidence" value="ECO:0007669"/>
    <property type="project" value="UniProtKB-KW"/>
</dbReference>
<dbReference type="Proteomes" id="UP000010847">
    <property type="component" value="Chromosome"/>
</dbReference>
<evidence type="ECO:0000256" key="8">
    <source>
        <dbReference type="ARBA" id="ARBA00023264"/>
    </source>
</evidence>
<keyword evidence="11" id="KW-1185">Reference proteome</keyword>
<evidence type="ECO:0000256" key="2">
    <source>
        <dbReference type="ARBA" id="ARBA00005983"/>
    </source>
</evidence>
<evidence type="ECO:0000256" key="4">
    <source>
        <dbReference type="ARBA" id="ARBA00022741"/>
    </source>
</evidence>
<keyword evidence="7" id="KW-0443">Lipid metabolism</keyword>
<keyword evidence="3" id="KW-0808">Transferase</keyword>
<dbReference type="Gene3D" id="3.40.50.10330">
    <property type="entry name" value="Probable inorganic polyphosphate/atp-NAD kinase, domain 1"/>
    <property type="match status" value="1"/>
</dbReference>
<dbReference type="PROSITE" id="PS50146">
    <property type="entry name" value="DAGK"/>
    <property type="match status" value="1"/>
</dbReference>
<evidence type="ECO:0000256" key="3">
    <source>
        <dbReference type="ARBA" id="ARBA00022679"/>
    </source>
</evidence>
<dbReference type="InterPro" id="IPR050187">
    <property type="entry name" value="Lipid_Phosphate_FormReg"/>
</dbReference>
<evidence type="ECO:0000313" key="11">
    <source>
        <dbReference type="Proteomes" id="UP000010847"/>
    </source>
</evidence>
<dbReference type="STRING" id="871968.DESME_15260"/>
<dbReference type="InterPro" id="IPR005218">
    <property type="entry name" value="Diacylglycerol/lipid_kinase"/>
</dbReference>
<dbReference type="SMART" id="SM00046">
    <property type="entry name" value="DAGKc"/>
    <property type="match status" value="1"/>
</dbReference>
<evidence type="ECO:0000256" key="6">
    <source>
        <dbReference type="ARBA" id="ARBA00022840"/>
    </source>
</evidence>
<proteinExistence type="inferred from homology"/>
<dbReference type="SUPFAM" id="SSF111331">
    <property type="entry name" value="NAD kinase/diacylglycerol kinase-like"/>
    <property type="match status" value="1"/>
</dbReference>
<dbReference type="Pfam" id="PF19279">
    <property type="entry name" value="YegS_C"/>
    <property type="match status" value="1"/>
</dbReference>
<reference evidence="10 11" key="1">
    <citation type="submission" date="2013-12" db="EMBL/GenBank/DDBJ databases">
        <authorList>
            <consortium name="DOE Joint Genome Institute"/>
            <person name="Smidt H."/>
            <person name="Huntemann M."/>
            <person name="Han J."/>
            <person name="Chen A."/>
            <person name="Kyrpides N."/>
            <person name="Mavromatis K."/>
            <person name="Markowitz V."/>
            <person name="Palaniappan K."/>
            <person name="Ivanova N."/>
            <person name="Schaumberg A."/>
            <person name="Pati A."/>
            <person name="Liolios K."/>
            <person name="Nordberg H.P."/>
            <person name="Cantor M.N."/>
            <person name="Hua S.X."/>
            <person name="Woyke T."/>
        </authorList>
    </citation>
    <scope>NUCLEOTIDE SEQUENCE [LARGE SCALE GENOMIC DNA]</scope>
    <source>
        <strain evidence="11">DSM 15288</strain>
    </source>
</reference>
<dbReference type="Pfam" id="PF00781">
    <property type="entry name" value="DAGK_cat"/>
    <property type="match status" value="1"/>
</dbReference>
<evidence type="ECO:0000256" key="5">
    <source>
        <dbReference type="ARBA" id="ARBA00022777"/>
    </source>
</evidence>
<name>W0EGQ1_9FIRM</name>
<evidence type="ECO:0000259" key="9">
    <source>
        <dbReference type="PROSITE" id="PS50146"/>
    </source>
</evidence>
<comment type="similarity">
    <text evidence="2">Belongs to the diacylglycerol/lipid kinase family.</text>
</comment>
<dbReference type="InterPro" id="IPR017438">
    <property type="entry name" value="ATP-NAD_kinase_N"/>
</dbReference>
<dbReference type="GO" id="GO:0005524">
    <property type="term" value="F:ATP binding"/>
    <property type="evidence" value="ECO:0007669"/>
    <property type="project" value="UniProtKB-KW"/>
</dbReference>
<dbReference type="Gene3D" id="2.60.200.40">
    <property type="match status" value="1"/>
</dbReference>
<feature type="domain" description="DAGKc" evidence="9">
    <location>
        <begin position="1"/>
        <end position="136"/>
    </location>
</feature>
<dbReference type="InterPro" id="IPR016064">
    <property type="entry name" value="NAD/diacylglycerol_kinase_sf"/>
</dbReference>
<keyword evidence="5 10" id="KW-0418">Kinase</keyword>
<organism evidence="10 11">
    <name type="scientific">Desulfitobacterium metallireducens DSM 15288</name>
    <dbReference type="NCBI Taxonomy" id="871968"/>
    <lineage>
        <taxon>Bacteria</taxon>
        <taxon>Bacillati</taxon>
        <taxon>Bacillota</taxon>
        <taxon>Clostridia</taxon>
        <taxon>Eubacteriales</taxon>
        <taxon>Desulfitobacteriaceae</taxon>
        <taxon>Desulfitobacterium</taxon>
    </lineage>
</organism>
<dbReference type="eggNOG" id="COG1597">
    <property type="taxonomic scope" value="Bacteria"/>
</dbReference>
<dbReference type="PANTHER" id="PTHR12358:SF54">
    <property type="entry name" value="SPHINGOSINE KINASE RELATED PROTEIN"/>
    <property type="match status" value="1"/>
</dbReference>
<dbReference type="OrthoDB" id="9786026at2"/>
<dbReference type="NCBIfam" id="TIGR00147">
    <property type="entry name" value="YegS/Rv2252/BmrU family lipid kinase"/>
    <property type="match status" value="1"/>
</dbReference>
<dbReference type="PANTHER" id="PTHR12358">
    <property type="entry name" value="SPHINGOSINE KINASE"/>
    <property type="match status" value="1"/>
</dbReference>
<dbReference type="GO" id="GO:0016301">
    <property type="term" value="F:kinase activity"/>
    <property type="evidence" value="ECO:0007669"/>
    <property type="project" value="UniProtKB-KW"/>
</dbReference>
<sequence>MKYKTWFAIVNPASANWRTRKEWPRIHKSLVENNINVDYAVTTYPGEATLLTRQALQDYSQILSVGGDGTLNEVVNGFFENNRTINAEASLGILSHGTGGDFLRSLNQERGLAAFLDVLRRERIIPIDCGLVQYQDSFGVQHHRYFLNVADVGLGGETVARVNRHSKFFGGKLSFMAGSLVSILTYKNKRMKCIIDGKDVVNDQINSIMIANGHFFGGGMMIAPNADFTDGLFDVITLGDFTTLELLQHLPKIYQGKHLEVPGVSVYRGRNITIMSDPDGLLEVDGEQPGCTPAHFSLIPRGIRIWT</sequence>
<accession>W0EGQ1</accession>
<protein>
    <submittedName>
        <fullName evidence="10">Lipid kinase</fullName>
    </submittedName>
</protein>
<keyword evidence="7" id="KW-0444">Lipid biosynthesis</keyword>
<keyword evidence="8" id="KW-1208">Phospholipid metabolism</keyword>
<evidence type="ECO:0000256" key="1">
    <source>
        <dbReference type="ARBA" id="ARBA00001946"/>
    </source>
</evidence>
<dbReference type="InterPro" id="IPR001206">
    <property type="entry name" value="Diacylglycerol_kinase_cat_dom"/>
</dbReference>
<dbReference type="HOGENOM" id="CLU_045532_0_0_9"/>
<dbReference type="EMBL" id="CP007032">
    <property type="protein sequence ID" value="AHF08231.1"/>
    <property type="molecule type" value="Genomic_DNA"/>
</dbReference>
<dbReference type="AlphaFoldDB" id="W0EGQ1"/>
<evidence type="ECO:0000256" key="7">
    <source>
        <dbReference type="ARBA" id="ARBA00023209"/>
    </source>
</evidence>
<keyword evidence="6" id="KW-0067">ATP-binding</keyword>
<keyword evidence="7" id="KW-0594">Phospholipid biosynthesis</keyword>
<dbReference type="InterPro" id="IPR045540">
    <property type="entry name" value="YegS/DAGK_C"/>
</dbReference>
<dbReference type="KEGG" id="dmt:DESME_15260"/>
<gene>
    <name evidence="10" type="ORF">DESME_15260</name>
</gene>
<dbReference type="RefSeq" id="WP_006716878.1">
    <property type="nucleotide sequence ID" value="NZ_CP007032.1"/>
</dbReference>
<comment type="cofactor">
    <cofactor evidence="1">
        <name>Mg(2+)</name>
        <dbReference type="ChEBI" id="CHEBI:18420"/>
    </cofactor>
</comment>
<keyword evidence="4" id="KW-0547">Nucleotide-binding</keyword>
<evidence type="ECO:0000313" key="10">
    <source>
        <dbReference type="EMBL" id="AHF08231.1"/>
    </source>
</evidence>